<feature type="domain" description="PDZ" evidence="1">
    <location>
        <begin position="85"/>
        <end position="172"/>
    </location>
</feature>
<name>A0A182XMZ1_ANOQN</name>
<dbReference type="PROSITE" id="PS50106">
    <property type="entry name" value="PDZ"/>
    <property type="match status" value="1"/>
</dbReference>
<dbReference type="STRING" id="34691.A0A182XMZ1"/>
<evidence type="ECO:0000259" key="1">
    <source>
        <dbReference type="PROSITE" id="PS50106"/>
    </source>
</evidence>
<reference evidence="2" key="1">
    <citation type="submission" date="2020-05" db="UniProtKB">
        <authorList>
            <consortium name="EnsemblMetazoa"/>
        </authorList>
    </citation>
    <scope>IDENTIFICATION</scope>
    <source>
        <strain evidence="2">SANGQUA</strain>
    </source>
</reference>
<dbReference type="GO" id="GO:0016323">
    <property type="term" value="C:basolateral plasma membrane"/>
    <property type="evidence" value="ECO:0007669"/>
    <property type="project" value="TreeGrafter"/>
</dbReference>
<dbReference type="GO" id="GO:0045197">
    <property type="term" value="P:establishment or maintenance of epithelial cell apical/basal polarity"/>
    <property type="evidence" value="ECO:0007669"/>
    <property type="project" value="TreeGrafter"/>
</dbReference>
<dbReference type="GO" id="GO:0005912">
    <property type="term" value="C:adherens junction"/>
    <property type="evidence" value="ECO:0007669"/>
    <property type="project" value="TreeGrafter"/>
</dbReference>
<protein>
    <submittedName>
        <fullName evidence="2">PDZ domain-containing protein</fullName>
    </submittedName>
</protein>
<keyword evidence="3" id="KW-1185">Reference proteome</keyword>
<evidence type="ECO:0000313" key="3">
    <source>
        <dbReference type="Proteomes" id="UP000076407"/>
    </source>
</evidence>
<evidence type="ECO:0000313" key="2">
    <source>
        <dbReference type="EnsemblMetazoa" id="AQUA011239-PA"/>
    </source>
</evidence>
<dbReference type="GO" id="GO:0098968">
    <property type="term" value="P:neurotransmitter receptor transport postsynaptic membrane to endosome"/>
    <property type="evidence" value="ECO:0007669"/>
    <property type="project" value="TreeGrafter"/>
</dbReference>
<dbReference type="InterPro" id="IPR036034">
    <property type="entry name" value="PDZ_sf"/>
</dbReference>
<organism evidence="2 3">
    <name type="scientific">Anopheles quadriannulatus</name>
    <name type="common">Mosquito</name>
    <dbReference type="NCBI Taxonomy" id="34691"/>
    <lineage>
        <taxon>Eukaryota</taxon>
        <taxon>Metazoa</taxon>
        <taxon>Ecdysozoa</taxon>
        <taxon>Arthropoda</taxon>
        <taxon>Hexapoda</taxon>
        <taxon>Insecta</taxon>
        <taxon>Pterygota</taxon>
        <taxon>Neoptera</taxon>
        <taxon>Endopterygota</taxon>
        <taxon>Diptera</taxon>
        <taxon>Nematocera</taxon>
        <taxon>Culicoidea</taxon>
        <taxon>Culicidae</taxon>
        <taxon>Anophelinae</taxon>
        <taxon>Anopheles</taxon>
    </lineage>
</organism>
<dbReference type="Pfam" id="PF00595">
    <property type="entry name" value="PDZ"/>
    <property type="match status" value="1"/>
</dbReference>
<dbReference type="AlphaFoldDB" id="A0A182XMZ1"/>
<proteinExistence type="predicted"/>
<dbReference type="GO" id="GO:0019901">
    <property type="term" value="F:protein kinase binding"/>
    <property type="evidence" value="ECO:0007669"/>
    <property type="project" value="TreeGrafter"/>
</dbReference>
<dbReference type="CDD" id="cd10822">
    <property type="entry name" value="PDZ_TAX1BP3-like"/>
    <property type="match status" value="1"/>
</dbReference>
<dbReference type="GO" id="GO:0098887">
    <property type="term" value="P:neurotransmitter receptor transport, endosome to postsynaptic membrane"/>
    <property type="evidence" value="ECO:0007669"/>
    <property type="project" value="TreeGrafter"/>
</dbReference>
<dbReference type="Proteomes" id="UP000076407">
    <property type="component" value="Unassembled WGS sequence"/>
</dbReference>
<dbReference type="EnsemblMetazoa" id="AQUA011239-RA">
    <property type="protein sequence ID" value="AQUA011239-PA"/>
    <property type="gene ID" value="AQUA011239"/>
</dbReference>
<dbReference type="InterPro" id="IPR050614">
    <property type="entry name" value="Synaptic_Scaffolding_LAP-MAGUK"/>
</dbReference>
<dbReference type="GO" id="GO:0045211">
    <property type="term" value="C:postsynaptic membrane"/>
    <property type="evidence" value="ECO:0007669"/>
    <property type="project" value="TreeGrafter"/>
</dbReference>
<sequence>NKKKIKHLGVSKAKSKRNRVSLFGLWSCSPALIWSTNSPSKSQLSACACVCVVRRPINYLRQLGRMAKKAFQHQAGTAMECLSIPITLHKEKDIDEEGREVLKCGFKIGGGIDQDFRKSPQGYTDYGIYVTEVHEGSPAAKSGLRMHDKILQCNGYDFTMVTHKKAVSYIRKNPVLNLLVARKGVTST</sequence>
<dbReference type="PANTHER" id="PTHR23119:SF50">
    <property type="entry name" value="PDZ DOMAIN-CONTAINING PROTEIN"/>
    <property type="match status" value="1"/>
</dbReference>
<dbReference type="VEuPathDB" id="VectorBase:AQUA011239"/>
<accession>A0A182XMZ1</accession>
<dbReference type="GO" id="GO:0014069">
    <property type="term" value="C:postsynaptic density"/>
    <property type="evidence" value="ECO:0007669"/>
    <property type="project" value="TreeGrafter"/>
</dbReference>
<dbReference type="SMART" id="SM00228">
    <property type="entry name" value="PDZ"/>
    <property type="match status" value="1"/>
</dbReference>
<dbReference type="SUPFAM" id="SSF50156">
    <property type="entry name" value="PDZ domain-like"/>
    <property type="match status" value="1"/>
</dbReference>
<dbReference type="PANTHER" id="PTHR23119">
    <property type="entry name" value="DISCS LARGE"/>
    <property type="match status" value="1"/>
</dbReference>
<dbReference type="GO" id="GO:0098609">
    <property type="term" value="P:cell-cell adhesion"/>
    <property type="evidence" value="ECO:0007669"/>
    <property type="project" value="TreeGrafter"/>
</dbReference>
<dbReference type="GO" id="GO:0043113">
    <property type="term" value="P:receptor clustering"/>
    <property type="evidence" value="ECO:0007669"/>
    <property type="project" value="TreeGrafter"/>
</dbReference>
<dbReference type="InterPro" id="IPR001478">
    <property type="entry name" value="PDZ"/>
</dbReference>
<dbReference type="Gene3D" id="2.30.42.10">
    <property type="match status" value="1"/>
</dbReference>